<sequence length="138" mass="15672">MKKFEAQVSLMTGKSDKEIWDIWTDIANWTKWDDSTKVEIDGAFQVGSTIRCHTEGDDEPRCMTIVSVKENEEFTDQTVLPFGKITTSHIIKSFEGNIQVTHKIVAEMNDDMAAMFGTEIFPHIQSGIFEALNRLVNL</sequence>
<evidence type="ECO:0000313" key="2">
    <source>
        <dbReference type="Proteomes" id="UP000462501"/>
    </source>
</evidence>
<dbReference type="InterPro" id="IPR023393">
    <property type="entry name" value="START-like_dom_sf"/>
</dbReference>
<evidence type="ECO:0008006" key="3">
    <source>
        <dbReference type="Google" id="ProtNLM"/>
    </source>
</evidence>
<protein>
    <recommendedName>
        <fullName evidence="3">Polyketide cyclase</fullName>
    </recommendedName>
</protein>
<reference evidence="1 2" key="1">
    <citation type="submission" date="2019-06" db="EMBL/GenBank/DDBJ databases">
        <title>Draft genome sequences of 15 bacterial species constituting the stable defined intestinal microbiota of the GM15 gnotobiotic mouse model.</title>
        <authorList>
            <person name="Elie C."/>
            <person name="Mathieu A."/>
            <person name="Saliou A."/>
            <person name="Darnaud M."/>
            <person name="Leulier F."/>
            <person name="Tamellini A."/>
        </authorList>
    </citation>
    <scope>NUCLEOTIDE SEQUENCE [LARGE SCALE GENOMIC DNA]</scope>
    <source>
        <strain evidence="1 2">JM4-15</strain>
    </source>
</reference>
<organism evidence="1 2">
    <name type="scientific">Anaerotruncus colihominis</name>
    <dbReference type="NCBI Taxonomy" id="169435"/>
    <lineage>
        <taxon>Bacteria</taxon>
        <taxon>Bacillati</taxon>
        <taxon>Bacillota</taxon>
        <taxon>Clostridia</taxon>
        <taxon>Eubacteriales</taxon>
        <taxon>Oscillospiraceae</taxon>
        <taxon>Anaerotruncus</taxon>
    </lineage>
</organism>
<dbReference type="RefSeq" id="WP_162220317.1">
    <property type="nucleotide sequence ID" value="NZ_JANJZM010000005.1"/>
</dbReference>
<gene>
    <name evidence="1" type="ORF">FMM72_01045</name>
</gene>
<name>A0A845STT7_9FIRM</name>
<evidence type="ECO:0000313" key="1">
    <source>
        <dbReference type="EMBL" id="NDO37840.1"/>
    </source>
</evidence>
<dbReference type="Gene3D" id="3.30.530.20">
    <property type="match status" value="1"/>
</dbReference>
<accession>A0A845STT7</accession>
<dbReference type="AlphaFoldDB" id="A0A845STT7"/>
<comment type="caution">
    <text evidence="1">The sequence shown here is derived from an EMBL/GenBank/DDBJ whole genome shotgun (WGS) entry which is preliminary data.</text>
</comment>
<dbReference type="EMBL" id="VIQT01000003">
    <property type="protein sequence ID" value="NDO37840.1"/>
    <property type="molecule type" value="Genomic_DNA"/>
</dbReference>
<dbReference type="Proteomes" id="UP000462501">
    <property type="component" value="Unassembled WGS sequence"/>
</dbReference>
<proteinExistence type="predicted"/>
<dbReference type="SUPFAM" id="SSF55961">
    <property type="entry name" value="Bet v1-like"/>
    <property type="match status" value="1"/>
</dbReference>